<dbReference type="EMBL" id="AUZY01012686">
    <property type="protein sequence ID" value="EQD28341.1"/>
    <property type="molecule type" value="Genomic_DNA"/>
</dbReference>
<dbReference type="GO" id="GO:0005975">
    <property type="term" value="P:carbohydrate metabolic process"/>
    <property type="evidence" value="ECO:0007669"/>
    <property type="project" value="InterPro"/>
</dbReference>
<dbReference type="InterPro" id="IPR036249">
    <property type="entry name" value="Thioredoxin-like_sf"/>
</dbReference>
<evidence type="ECO:0000259" key="1">
    <source>
        <dbReference type="Pfam" id="PF03190"/>
    </source>
</evidence>
<feature type="domain" description="Spermatogenesis-associated protein 20-like TRX" evidence="1">
    <location>
        <begin position="8"/>
        <end position="166"/>
    </location>
</feature>
<dbReference type="InterPro" id="IPR012341">
    <property type="entry name" value="6hp_glycosidase-like_sf"/>
</dbReference>
<accession>T0XZR4</accession>
<dbReference type="PANTHER" id="PTHR42899:SF1">
    <property type="entry name" value="SPERMATOGENESIS-ASSOCIATED PROTEIN 20"/>
    <property type="match status" value="1"/>
</dbReference>
<dbReference type="InterPro" id="IPR024705">
    <property type="entry name" value="Ssp411"/>
</dbReference>
<protein>
    <submittedName>
        <fullName evidence="2">Protein containing DUF255</fullName>
    </submittedName>
</protein>
<evidence type="ECO:0000313" key="2">
    <source>
        <dbReference type="EMBL" id="EQD28341.1"/>
    </source>
</evidence>
<dbReference type="PIRSF" id="PIRSF006402">
    <property type="entry name" value="UCP006402_thioredoxin"/>
    <property type="match status" value="1"/>
</dbReference>
<comment type="caution">
    <text evidence="2">The sequence shown here is derived from an EMBL/GenBank/DDBJ whole genome shotgun (WGS) entry which is preliminary data.</text>
</comment>
<reference evidence="2" key="2">
    <citation type="journal article" date="2014" name="ISME J.">
        <title>Microbial stratification in low pH oxic and suboxic macroscopic growths along an acid mine drainage.</title>
        <authorList>
            <person name="Mendez-Garcia C."/>
            <person name="Mesa V."/>
            <person name="Sprenger R.R."/>
            <person name="Richter M."/>
            <person name="Diez M.S."/>
            <person name="Solano J."/>
            <person name="Bargiela R."/>
            <person name="Golyshina O.V."/>
            <person name="Manteca A."/>
            <person name="Ramos J.L."/>
            <person name="Gallego J.R."/>
            <person name="Llorente I."/>
            <person name="Martins Dos Santos V.A."/>
            <person name="Jensen O.N."/>
            <person name="Pelaez A.I."/>
            <person name="Sanchez J."/>
            <person name="Ferrer M."/>
        </authorList>
    </citation>
    <scope>NUCLEOTIDE SEQUENCE</scope>
</reference>
<dbReference type="SUPFAM" id="SSF48208">
    <property type="entry name" value="Six-hairpin glycosidases"/>
    <property type="match status" value="1"/>
</dbReference>
<gene>
    <name evidence="2" type="ORF">B1B_18910</name>
</gene>
<dbReference type="CDD" id="cd02955">
    <property type="entry name" value="SSP411"/>
    <property type="match status" value="1"/>
</dbReference>
<dbReference type="SUPFAM" id="SSF52833">
    <property type="entry name" value="Thioredoxin-like"/>
    <property type="match status" value="1"/>
</dbReference>
<name>T0XZR4_9ZZZZ</name>
<dbReference type="Pfam" id="PF03190">
    <property type="entry name" value="Thioredox_DsbH"/>
    <property type="match status" value="1"/>
</dbReference>
<reference evidence="2" key="1">
    <citation type="submission" date="2013-08" db="EMBL/GenBank/DDBJ databases">
        <authorList>
            <person name="Mendez C."/>
            <person name="Richter M."/>
            <person name="Ferrer M."/>
            <person name="Sanchez J."/>
        </authorList>
    </citation>
    <scope>NUCLEOTIDE SEQUENCE</scope>
</reference>
<dbReference type="InterPro" id="IPR008928">
    <property type="entry name" value="6-hairpin_glycosidase_sf"/>
</dbReference>
<dbReference type="AlphaFoldDB" id="T0XZR4"/>
<dbReference type="Gene3D" id="1.50.10.10">
    <property type="match status" value="1"/>
</dbReference>
<proteinExistence type="predicted"/>
<sequence length="693" mass="76255">MNVSPTVQRLARETSPYLLEHAGNPVDWYPFGAEALERARVEHKPILLSIGYLACHWCHVMARECFEDESIAALMNRLYVNIKVDREERPDLDQIYQLAHSVLTGRSGGWPLTVFLEPEQLTPFFAGTYFPKMTRFGLPGFPEVLIRVEEYFRSSVSEREEVSQSVRGILGSVARAEPVARRENAGDSVLLGLASLTQGFDPRWGGFGPAPKFPRASTLSFLLETGLAAGHTTEQEPSPLTLLTTTLTRMAEGGIYDLIGGGFFRYSVDEKWAIPHFEKMLYDNALLLPIYAEAWKLTRATHYRKVATETARWILETMRAPEGGFYSSLDADSDSGEGGYYLWDARQVEGLLTAEEWRLIAPHYGLDAPANFEGRWHLSIRETAADLGTRLRLEASAVEARLGSGRKELERARAGRPPPRIDSKILVSANGLVIAGLSRAGRLLGQESWIDGAAQAAEFIRSRLVSSGELQGSFCAGVTRGPAFLHDHAFLLTGLLELLKARWQSSWYDLSLGLADALLARFEDRDRGGFWFTADDQPVTLMRPKIWVDDATPAANALAARALALLGHLSGNSSYAEAATRTIDAARPHIESDPASHLGLITSAWILNQPECLMILRGDPDEFPRWRSAIEATAAPGYSLFAIPVGAEVGQGWLSHCVPRGPACLYVCSGTRCSAPVTSLSALHTFLAGWART</sequence>
<dbReference type="Gene3D" id="3.40.30.10">
    <property type="entry name" value="Glutaredoxin"/>
    <property type="match status" value="1"/>
</dbReference>
<dbReference type="PANTHER" id="PTHR42899">
    <property type="entry name" value="SPERMATOGENESIS-ASSOCIATED PROTEIN 20"/>
    <property type="match status" value="1"/>
</dbReference>
<organism evidence="2">
    <name type="scientific">mine drainage metagenome</name>
    <dbReference type="NCBI Taxonomy" id="410659"/>
    <lineage>
        <taxon>unclassified sequences</taxon>
        <taxon>metagenomes</taxon>
        <taxon>ecological metagenomes</taxon>
    </lineage>
</organism>
<dbReference type="InterPro" id="IPR004879">
    <property type="entry name" value="Ssp411-like_TRX"/>
</dbReference>